<evidence type="ECO:0000259" key="3">
    <source>
        <dbReference type="PROSITE" id="PS50943"/>
    </source>
</evidence>
<sequence length="393" mass="44118">MEELREAQNPNPEKVEVPVHPDTLRWALEWSRLGVEEAARKVGVREEKLRAWLEGQAKPTYAQARKLAKALHLGLPKLLLPPPKEGPQLPVKDLRRGPSFGERPSPELLEATYDALRKQDWWRERRREPLPFVGSGKAKAPHEVAEELRELLDLEALWKAPRVEDFLRRLVSKVEELGVLVLRQGHVGTNTRRVYDPGEFSGFALVDPVAPVVFVNARDYSRRQVFTLAHELAHVWRGEGGLDGALEDKEPQAEVEAWADKVAAAFLMPEEAFREAWPQDRPPLEAAREASERFKVSKLAALRRALGLGLISKGSFLEALEALKGGEPPPPRGGGGDFWRALEVQNSPAFTRELRKAAQEGEVDAKEVAYLLNVSLRTAWEFLTRGQSEPVSP</sequence>
<dbReference type="InterPro" id="IPR010982">
    <property type="entry name" value="Lambda_DNA-bd_dom_sf"/>
</dbReference>
<evidence type="ECO:0000256" key="2">
    <source>
        <dbReference type="SAM" id="MobiDB-lite"/>
    </source>
</evidence>
<dbReference type="PROSITE" id="PS50943">
    <property type="entry name" value="HTH_CROC1"/>
    <property type="match status" value="1"/>
</dbReference>
<evidence type="ECO:0000256" key="1">
    <source>
        <dbReference type="ARBA" id="ARBA00007227"/>
    </source>
</evidence>
<dbReference type="SMART" id="SM00530">
    <property type="entry name" value="HTH_XRE"/>
    <property type="match status" value="1"/>
</dbReference>
<dbReference type="CDD" id="cd00093">
    <property type="entry name" value="HTH_XRE"/>
    <property type="match status" value="1"/>
</dbReference>
<comment type="similarity">
    <text evidence="1">Belongs to the short-chain fatty acyl-CoA assimilation regulator (ScfR) family.</text>
</comment>
<dbReference type="Proteomes" id="UP000058660">
    <property type="component" value="Chromosome"/>
</dbReference>
<keyword evidence="4" id="KW-0238">DNA-binding</keyword>
<feature type="region of interest" description="Disordered" evidence="2">
    <location>
        <begin position="82"/>
        <end position="103"/>
    </location>
</feature>
<name>A0ABM5VL58_THEA5</name>
<evidence type="ECO:0000313" key="4">
    <source>
        <dbReference type="EMBL" id="ALJ90674.1"/>
    </source>
</evidence>
<evidence type="ECO:0000313" key="5">
    <source>
        <dbReference type="Proteomes" id="UP000058660"/>
    </source>
</evidence>
<accession>A0ABM5VL58</accession>
<proteinExistence type="inferred from homology"/>
<feature type="domain" description="HTH cro/C1-type" evidence="3">
    <location>
        <begin position="36"/>
        <end position="79"/>
    </location>
</feature>
<dbReference type="SUPFAM" id="SSF47413">
    <property type="entry name" value="lambda repressor-like DNA-binding domains"/>
    <property type="match status" value="1"/>
</dbReference>
<dbReference type="InterPro" id="IPR052345">
    <property type="entry name" value="Rad_response_metalloprotease"/>
</dbReference>
<dbReference type="InterPro" id="IPR010359">
    <property type="entry name" value="IrrE_HExxH"/>
</dbReference>
<dbReference type="GO" id="GO:0003677">
    <property type="term" value="F:DNA binding"/>
    <property type="evidence" value="ECO:0007669"/>
    <property type="project" value="UniProtKB-KW"/>
</dbReference>
<reference evidence="5" key="1">
    <citation type="journal article" date="2015" name="PLoS ONE">
        <title>Complete Genome Sequence of Thermus aquaticus Y51MC23.</title>
        <authorList>
            <person name="Brumm P.J."/>
            <person name="Monsma S."/>
            <person name="Keough B."/>
            <person name="Jasinovica S."/>
            <person name="Ferguson E."/>
            <person name="Schoenfeld T."/>
            <person name="Lodes M."/>
            <person name="Mead D.A."/>
        </authorList>
    </citation>
    <scope>NUCLEOTIDE SEQUENCE [LARGE SCALE GENOMIC DNA]</scope>
    <source>
        <strain evidence="5">BAA-2747 / Y51MC23</strain>
    </source>
</reference>
<dbReference type="EMBL" id="CP010822">
    <property type="protein sequence ID" value="ALJ90674.1"/>
    <property type="molecule type" value="Genomic_DNA"/>
</dbReference>
<dbReference type="Pfam" id="PF06114">
    <property type="entry name" value="Peptidase_M78"/>
    <property type="match status" value="1"/>
</dbReference>
<dbReference type="PANTHER" id="PTHR43236">
    <property type="entry name" value="ANTITOXIN HIGA1"/>
    <property type="match status" value="1"/>
</dbReference>
<dbReference type="Gene3D" id="1.10.10.2910">
    <property type="match status" value="1"/>
</dbReference>
<dbReference type="RefSeq" id="WP_060473991.1">
    <property type="nucleotide sequence ID" value="NZ_CP010822.1"/>
</dbReference>
<gene>
    <name evidence="4" type="ORF">TO73_0826</name>
</gene>
<keyword evidence="5" id="KW-1185">Reference proteome</keyword>
<protein>
    <submittedName>
        <fullName evidence="4">DNA-binding protein</fullName>
    </submittedName>
</protein>
<organism evidence="4 5">
    <name type="scientific">Thermus aquaticus (strain ATCC BAA-2747 / Y51MC23)</name>
    <dbReference type="NCBI Taxonomy" id="498848"/>
    <lineage>
        <taxon>Bacteria</taxon>
        <taxon>Thermotogati</taxon>
        <taxon>Deinococcota</taxon>
        <taxon>Deinococci</taxon>
        <taxon>Thermales</taxon>
        <taxon>Thermaceae</taxon>
        <taxon>Thermus</taxon>
    </lineage>
</organism>
<dbReference type="InterPro" id="IPR001387">
    <property type="entry name" value="Cro/C1-type_HTH"/>
</dbReference>
<dbReference type="PANTHER" id="PTHR43236:SF2">
    <property type="entry name" value="BLL0069 PROTEIN"/>
    <property type="match status" value="1"/>
</dbReference>